<feature type="transmembrane region" description="Helical" evidence="1">
    <location>
        <begin position="147"/>
        <end position="165"/>
    </location>
</feature>
<dbReference type="EMBL" id="BSTX01000001">
    <property type="protein sequence ID" value="GLZ77430.1"/>
    <property type="molecule type" value="Genomic_DNA"/>
</dbReference>
<dbReference type="Proteomes" id="UP001165079">
    <property type="component" value="Unassembled WGS sequence"/>
</dbReference>
<gene>
    <name evidence="2" type="ORF">Afil01_22370</name>
</gene>
<feature type="transmembrane region" description="Helical" evidence="1">
    <location>
        <begin position="177"/>
        <end position="195"/>
    </location>
</feature>
<feature type="transmembrane region" description="Helical" evidence="1">
    <location>
        <begin position="64"/>
        <end position="84"/>
    </location>
</feature>
<proteinExistence type="predicted"/>
<feature type="transmembrane region" description="Helical" evidence="1">
    <location>
        <begin position="241"/>
        <end position="262"/>
    </location>
</feature>
<feature type="transmembrane region" description="Helical" evidence="1">
    <location>
        <begin position="207"/>
        <end position="229"/>
    </location>
</feature>
<sequence>MTAATGFTWHHHEVSNPAEPMTDAEAPRVPIAPPVRRLVCVAVAAWAGLLTASLLVGSQLKHPVFAAITFAVQAAFVVCVVWQARPAAPWISVVAGVASAGAADWFAVYRHPLTLAPLAYVVAGAFGFVLVAQLFGRKGGREWLTESFATAMACVVGVVALAMPVAMARHPGGGKTILAGALLAAGTAVIVARMSDATLPLPRIAPHVARGAFGIVLGSMVGTAVSAYSGVLLQGPSPARAAVAGLVVSVTAVLADLGATYINVGRRLAGENVAPWPVRHALGPLLAFAFAAPMAYLIGVLYLARGL</sequence>
<keyword evidence="1" id="KW-0812">Transmembrane</keyword>
<evidence type="ECO:0000256" key="1">
    <source>
        <dbReference type="SAM" id="Phobius"/>
    </source>
</evidence>
<reference evidence="2" key="1">
    <citation type="submission" date="2023-03" db="EMBL/GenBank/DDBJ databases">
        <title>Actinorhabdospora filicis NBRC 111898.</title>
        <authorList>
            <person name="Ichikawa N."/>
            <person name="Sato H."/>
            <person name="Tonouchi N."/>
        </authorList>
    </citation>
    <scope>NUCLEOTIDE SEQUENCE</scope>
    <source>
        <strain evidence="2">NBRC 111898</strain>
    </source>
</reference>
<dbReference type="AlphaFoldDB" id="A0A9W6SK67"/>
<organism evidence="2 3">
    <name type="scientific">Actinorhabdospora filicis</name>
    <dbReference type="NCBI Taxonomy" id="1785913"/>
    <lineage>
        <taxon>Bacteria</taxon>
        <taxon>Bacillati</taxon>
        <taxon>Actinomycetota</taxon>
        <taxon>Actinomycetes</taxon>
        <taxon>Micromonosporales</taxon>
        <taxon>Micromonosporaceae</taxon>
        <taxon>Actinorhabdospora</taxon>
    </lineage>
</organism>
<accession>A0A9W6SK67</accession>
<feature type="transmembrane region" description="Helical" evidence="1">
    <location>
        <begin position="90"/>
        <end position="108"/>
    </location>
</feature>
<keyword evidence="1" id="KW-0472">Membrane</keyword>
<keyword evidence="1" id="KW-1133">Transmembrane helix</keyword>
<feature type="transmembrane region" description="Helical" evidence="1">
    <location>
        <begin position="115"/>
        <end position="135"/>
    </location>
</feature>
<comment type="caution">
    <text evidence="2">The sequence shown here is derived from an EMBL/GenBank/DDBJ whole genome shotgun (WGS) entry which is preliminary data.</text>
</comment>
<evidence type="ECO:0000313" key="3">
    <source>
        <dbReference type="Proteomes" id="UP001165079"/>
    </source>
</evidence>
<protein>
    <submittedName>
        <fullName evidence="2">Uncharacterized protein</fullName>
    </submittedName>
</protein>
<feature type="transmembrane region" description="Helical" evidence="1">
    <location>
        <begin position="35"/>
        <end position="57"/>
    </location>
</feature>
<feature type="transmembrane region" description="Helical" evidence="1">
    <location>
        <begin position="282"/>
        <end position="304"/>
    </location>
</feature>
<keyword evidence="3" id="KW-1185">Reference proteome</keyword>
<name>A0A9W6SK67_9ACTN</name>
<evidence type="ECO:0000313" key="2">
    <source>
        <dbReference type="EMBL" id="GLZ77430.1"/>
    </source>
</evidence>